<evidence type="ECO:0000259" key="9">
    <source>
        <dbReference type="PROSITE" id="PS50893"/>
    </source>
</evidence>
<dbReference type="Gene3D" id="3.40.50.300">
    <property type="entry name" value="P-loop containing nucleotide triphosphate hydrolases"/>
    <property type="match status" value="1"/>
</dbReference>
<dbReference type="InterPro" id="IPR003439">
    <property type="entry name" value="ABC_transporter-like_ATP-bd"/>
</dbReference>
<feature type="region of interest" description="Disordered" evidence="8">
    <location>
        <begin position="1"/>
        <end position="50"/>
    </location>
</feature>
<evidence type="ECO:0000256" key="7">
    <source>
        <dbReference type="PIRSR" id="PIRSR605493-1"/>
    </source>
</evidence>
<keyword evidence="4" id="KW-0067">ATP-binding</keyword>
<dbReference type="Pfam" id="PF00664">
    <property type="entry name" value="ABC_membrane"/>
    <property type="match status" value="1"/>
</dbReference>
<dbReference type="SUPFAM" id="SSF90123">
    <property type="entry name" value="ABC transporter transmembrane region"/>
    <property type="match status" value="1"/>
</dbReference>
<feature type="binding site" evidence="7">
    <location>
        <position position="660"/>
    </location>
    <ligand>
        <name>Mg(2+)</name>
        <dbReference type="ChEBI" id="CHEBI:18420"/>
    </ligand>
</feature>
<keyword evidence="5" id="KW-1133">Transmembrane helix</keyword>
<evidence type="ECO:0000256" key="5">
    <source>
        <dbReference type="ARBA" id="ARBA00022989"/>
    </source>
</evidence>
<keyword evidence="6" id="KW-0472">Membrane</keyword>
<evidence type="ECO:0000256" key="1">
    <source>
        <dbReference type="ARBA" id="ARBA00004141"/>
    </source>
</evidence>
<dbReference type="AlphaFoldDB" id="A0A9P5HJT5"/>
<dbReference type="InterPro" id="IPR036704">
    <property type="entry name" value="RraA/RraA-like_sf"/>
</dbReference>
<feature type="binding site" evidence="7">
    <location>
        <position position="659"/>
    </location>
    <ligand>
        <name>substrate</name>
    </ligand>
</feature>
<dbReference type="InterPro" id="IPR036640">
    <property type="entry name" value="ABC1_TM_sf"/>
</dbReference>
<dbReference type="InterPro" id="IPR011527">
    <property type="entry name" value="ABC1_TM_dom"/>
</dbReference>
<dbReference type="Gene3D" id="1.20.1560.10">
    <property type="entry name" value="ABC transporter type 1, transmembrane domain"/>
    <property type="match status" value="1"/>
</dbReference>
<dbReference type="InterPro" id="IPR005493">
    <property type="entry name" value="RraA/RraA-like"/>
</dbReference>
<evidence type="ECO:0000256" key="6">
    <source>
        <dbReference type="ARBA" id="ARBA00023136"/>
    </source>
</evidence>
<dbReference type="InterPro" id="IPR039421">
    <property type="entry name" value="Type_1_exporter"/>
</dbReference>
<dbReference type="SUPFAM" id="SSF89562">
    <property type="entry name" value="RraA-like"/>
    <property type="match status" value="1"/>
</dbReference>
<dbReference type="Gene3D" id="3.50.30.40">
    <property type="entry name" value="Ribonuclease E inhibitor RraA/RraA-like"/>
    <property type="match status" value="1"/>
</dbReference>
<dbReference type="SUPFAM" id="SSF52540">
    <property type="entry name" value="P-loop containing nucleoside triphosphate hydrolases"/>
    <property type="match status" value="1"/>
</dbReference>
<dbReference type="SMART" id="SM00382">
    <property type="entry name" value="AAA"/>
    <property type="match status" value="1"/>
</dbReference>
<dbReference type="GO" id="GO:0005524">
    <property type="term" value="F:ATP binding"/>
    <property type="evidence" value="ECO:0007669"/>
    <property type="project" value="UniProtKB-KW"/>
</dbReference>
<evidence type="ECO:0000256" key="3">
    <source>
        <dbReference type="ARBA" id="ARBA00022741"/>
    </source>
</evidence>
<protein>
    <submittedName>
        <fullName evidence="11">Uncharacterized protein</fullName>
    </submittedName>
</protein>
<keyword evidence="2" id="KW-0812">Transmembrane</keyword>
<evidence type="ECO:0000313" key="12">
    <source>
        <dbReference type="Proteomes" id="UP000722485"/>
    </source>
</evidence>
<comment type="caution">
    <text evidence="11">The sequence shown here is derived from an EMBL/GenBank/DDBJ whole genome shotgun (WGS) entry which is preliminary data.</text>
</comment>
<evidence type="ECO:0000256" key="8">
    <source>
        <dbReference type="SAM" id="MobiDB-lite"/>
    </source>
</evidence>
<evidence type="ECO:0000259" key="10">
    <source>
        <dbReference type="PROSITE" id="PS50929"/>
    </source>
</evidence>
<dbReference type="CDD" id="cd16841">
    <property type="entry name" value="RraA_family"/>
    <property type="match status" value="1"/>
</dbReference>
<feature type="domain" description="ABC transmembrane type-1" evidence="10">
    <location>
        <begin position="95"/>
        <end position="376"/>
    </location>
</feature>
<keyword evidence="7" id="KW-0460">Magnesium</keyword>
<organism evidence="11 12">
    <name type="scientific">Cylindrodendrum hubeiense</name>
    <dbReference type="NCBI Taxonomy" id="595255"/>
    <lineage>
        <taxon>Eukaryota</taxon>
        <taxon>Fungi</taxon>
        <taxon>Dikarya</taxon>
        <taxon>Ascomycota</taxon>
        <taxon>Pezizomycotina</taxon>
        <taxon>Sordariomycetes</taxon>
        <taxon>Hypocreomycetidae</taxon>
        <taxon>Hypocreales</taxon>
        <taxon>Nectriaceae</taxon>
        <taxon>Cylindrodendrum</taxon>
    </lineage>
</organism>
<dbReference type="CDD" id="cd18583">
    <property type="entry name" value="ABC_6TM_HMT1"/>
    <property type="match status" value="1"/>
</dbReference>
<dbReference type="GO" id="GO:0140359">
    <property type="term" value="F:ABC-type transporter activity"/>
    <property type="evidence" value="ECO:0007669"/>
    <property type="project" value="InterPro"/>
</dbReference>
<comment type="cofactor">
    <cofactor evidence="7">
        <name>Mg(2+)</name>
        <dbReference type="ChEBI" id="CHEBI:18420"/>
    </cofactor>
</comment>
<keyword evidence="7" id="KW-0479">Metal-binding</keyword>
<dbReference type="OrthoDB" id="6500128at2759"/>
<dbReference type="GO" id="GO:0046872">
    <property type="term" value="F:metal ion binding"/>
    <property type="evidence" value="ECO:0007669"/>
    <property type="project" value="UniProtKB-KW"/>
</dbReference>
<keyword evidence="12" id="KW-1185">Reference proteome</keyword>
<evidence type="ECO:0000313" key="11">
    <source>
        <dbReference type="EMBL" id="KAF7555150.1"/>
    </source>
</evidence>
<feature type="compositionally biased region" description="Basic and acidic residues" evidence="8">
    <location>
        <begin position="1"/>
        <end position="21"/>
    </location>
</feature>
<comment type="subcellular location">
    <subcellularLocation>
        <location evidence="1">Membrane</location>
        <topology evidence="1">Multi-pass membrane protein</topology>
    </subcellularLocation>
</comment>
<dbReference type="EMBL" id="JAANBB010000023">
    <property type="protein sequence ID" value="KAF7555150.1"/>
    <property type="molecule type" value="Genomic_DNA"/>
</dbReference>
<dbReference type="PANTHER" id="PTHR24221">
    <property type="entry name" value="ATP-BINDING CASSETTE SUB-FAMILY B"/>
    <property type="match status" value="1"/>
</dbReference>
<feature type="domain" description="ABC transporter" evidence="9">
    <location>
        <begin position="410"/>
        <end position="644"/>
    </location>
</feature>
<feature type="binding site" evidence="7">
    <location>
        <begin position="637"/>
        <end position="640"/>
    </location>
    <ligand>
        <name>substrate</name>
    </ligand>
</feature>
<dbReference type="PROSITE" id="PS50893">
    <property type="entry name" value="ABC_TRANSPORTER_2"/>
    <property type="match status" value="1"/>
</dbReference>
<feature type="compositionally biased region" description="Acidic residues" evidence="8">
    <location>
        <begin position="40"/>
        <end position="50"/>
    </location>
</feature>
<sequence>MAEEARPFLRSQTDDYSREDANYGTQCAAEHSDSDQAVTDCEDDDSESDDDADIKRIRTKRLKETGGWLGYLKDFSIFIPYLVPRRDRKVQACIAVSILCLAGKRALNVLVPRQLGIVTDKLLGHESPYGALGVWLLLNLANEDSGIGFIQSLVKIPITQFSYRQISNAAFSHVMSLSMDFHSDRDSAEVMKAIEQGGALTNVLDTAILEMLPTFVDLIIALALLYWKFNIIVSLSLLAASISFISLEVFTSNWNVENRRQSAKAQREEARVMHQAVQGWQSVAYFNMFSFEKRRFGNAVESRLTAGRAWENRDACSQAILEGMVPITFFSLSSLVLYEISQNRATAGDFVFLIQYWDYLIYPLKFLSHEYRYLMSDLVDAERLLNLLQTKPTIVDKEGAQVLGQIKGRVSFENVFFSYDPRKPSIQGLNISAVPGETVALVGATGAGKSTIFKLLLRFYDVTSGRIAIDGQNIQEVTLSSLRDAFGVVPQDPLLFNASIMENLRYARPSATDDQVFDACRSAAIHDKILTFADGYNTRVGEQGVKLSGGEIQRLAIARIGDALVKLKHPFGGFLDGIRMFSPSAETRVMGHAVTVQMVEMSDTSSPKLDKHFVDHNEDGGIMYVQQPKGLYSACWGGLMSTRAKWLGAQAVMIDGRMRDINEHKEMGFPVFAKDISILGSNTFTRASRVNVPLQFKGGLWINPGDILIGDADGVVVTPPSLIDQVVALCQERAEVDEKMFVELRKGAAMGPLIKNIRKDK</sequence>
<dbReference type="PANTHER" id="PTHR24221:SF503">
    <property type="entry name" value="MITOCHONDRIAL POTASSIUM CHANNEL ATP-BINDING SUBUNIT"/>
    <property type="match status" value="1"/>
</dbReference>
<name>A0A9P5HJT5_9HYPO</name>
<proteinExistence type="predicted"/>
<gene>
    <name evidence="11" type="ORF">G7Z17_g2343</name>
</gene>
<accession>A0A9P5HJT5</accession>
<dbReference type="Proteomes" id="UP000722485">
    <property type="component" value="Unassembled WGS sequence"/>
</dbReference>
<dbReference type="InterPro" id="IPR003593">
    <property type="entry name" value="AAA+_ATPase"/>
</dbReference>
<dbReference type="InterPro" id="IPR027417">
    <property type="entry name" value="P-loop_NTPase"/>
</dbReference>
<evidence type="ECO:0000256" key="2">
    <source>
        <dbReference type="ARBA" id="ARBA00022692"/>
    </source>
</evidence>
<dbReference type="Pfam" id="PF03737">
    <property type="entry name" value="RraA-like"/>
    <property type="match status" value="1"/>
</dbReference>
<keyword evidence="3" id="KW-0547">Nucleotide-binding</keyword>
<evidence type="ECO:0000256" key="4">
    <source>
        <dbReference type="ARBA" id="ARBA00022840"/>
    </source>
</evidence>
<reference evidence="11" key="1">
    <citation type="submission" date="2020-03" db="EMBL/GenBank/DDBJ databases">
        <title>Draft Genome Sequence of Cylindrodendrum hubeiense.</title>
        <authorList>
            <person name="Buettner E."/>
            <person name="Kellner H."/>
        </authorList>
    </citation>
    <scope>NUCLEOTIDE SEQUENCE</scope>
    <source>
        <strain evidence="11">IHI 201604</strain>
    </source>
</reference>
<dbReference type="PROSITE" id="PS50929">
    <property type="entry name" value="ABC_TM1F"/>
    <property type="match status" value="1"/>
</dbReference>
<dbReference type="GO" id="GO:0016887">
    <property type="term" value="F:ATP hydrolysis activity"/>
    <property type="evidence" value="ECO:0007669"/>
    <property type="project" value="InterPro"/>
</dbReference>
<dbReference type="GO" id="GO:0016020">
    <property type="term" value="C:membrane"/>
    <property type="evidence" value="ECO:0007669"/>
    <property type="project" value="UniProtKB-SubCell"/>
</dbReference>